<dbReference type="InterPro" id="IPR042216">
    <property type="entry name" value="MitoNEET_CISD"/>
</dbReference>
<dbReference type="GO" id="GO:0046872">
    <property type="term" value="F:metal ion binding"/>
    <property type="evidence" value="ECO:0007669"/>
    <property type="project" value="UniProtKB-KW"/>
</dbReference>
<reference evidence="5 6" key="1">
    <citation type="submission" date="2015-11" db="EMBL/GenBank/DDBJ databases">
        <title>Genomic analysis of 38 Legionella species identifies large and diverse effector repertoires.</title>
        <authorList>
            <person name="Burstein D."/>
            <person name="Amaro F."/>
            <person name="Zusman T."/>
            <person name="Lifshitz Z."/>
            <person name="Cohen O."/>
            <person name="Gilbert J.A."/>
            <person name="Pupko T."/>
            <person name="Shuman H.A."/>
            <person name="Segal G."/>
        </authorList>
    </citation>
    <scope>NUCLEOTIDE SEQUENCE [LARGE SCALE GENOMIC DNA]</scope>
    <source>
        <strain evidence="5 6">ATCC 49504</strain>
    </source>
</reference>
<dbReference type="AlphaFoldDB" id="A0A0W0TSZ5"/>
<evidence type="ECO:0000256" key="1">
    <source>
        <dbReference type="ARBA" id="ARBA00022714"/>
    </source>
</evidence>
<dbReference type="EMBL" id="LNYC01000063">
    <property type="protein sequence ID" value="KTC98533.1"/>
    <property type="molecule type" value="Genomic_DNA"/>
</dbReference>
<proteinExistence type="predicted"/>
<keyword evidence="1" id="KW-0001">2Fe-2S</keyword>
<keyword evidence="2" id="KW-0479">Metal-binding</keyword>
<keyword evidence="3" id="KW-0408">Iron</keyword>
<dbReference type="STRING" id="45065.Lgee_1610"/>
<accession>A0A0W0TSZ5</accession>
<comment type="caution">
    <text evidence="5">The sequence shown here is derived from an EMBL/GenBank/DDBJ whole genome shotgun (WGS) entry which is preliminary data.</text>
</comment>
<evidence type="ECO:0000256" key="4">
    <source>
        <dbReference type="ARBA" id="ARBA00023014"/>
    </source>
</evidence>
<evidence type="ECO:0000313" key="6">
    <source>
        <dbReference type="Proteomes" id="UP000054785"/>
    </source>
</evidence>
<dbReference type="InterPro" id="IPR018967">
    <property type="entry name" value="FeS-contain_CDGSH-typ"/>
</dbReference>
<evidence type="ECO:0000256" key="3">
    <source>
        <dbReference type="ARBA" id="ARBA00023004"/>
    </source>
</evidence>
<dbReference type="RefSeq" id="WP_028385713.1">
    <property type="nucleotide sequence ID" value="NZ_CAAAHN010000006.1"/>
</dbReference>
<dbReference type="PATRIC" id="fig|45065.4.peg.1745"/>
<dbReference type="PANTHER" id="PTHR46491:SF3">
    <property type="entry name" value="CDGSH IRON-SULFUR DOMAIN-CONTAINING PROTEIN 3, MITOCHONDRIAL"/>
    <property type="match status" value="1"/>
</dbReference>
<organism evidence="5 6">
    <name type="scientific">Legionella geestiana</name>
    <dbReference type="NCBI Taxonomy" id="45065"/>
    <lineage>
        <taxon>Bacteria</taxon>
        <taxon>Pseudomonadati</taxon>
        <taxon>Pseudomonadota</taxon>
        <taxon>Gammaproteobacteria</taxon>
        <taxon>Legionellales</taxon>
        <taxon>Legionellaceae</taxon>
        <taxon>Legionella</taxon>
    </lineage>
</organism>
<protein>
    <submittedName>
        <fullName evidence="5">Glutamate synthetase</fullName>
    </submittedName>
</protein>
<dbReference type="Proteomes" id="UP000054785">
    <property type="component" value="Unassembled WGS sequence"/>
</dbReference>
<evidence type="ECO:0000313" key="5">
    <source>
        <dbReference type="EMBL" id="KTC98533.1"/>
    </source>
</evidence>
<dbReference type="GO" id="GO:0005737">
    <property type="term" value="C:cytoplasm"/>
    <property type="evidence" value="ECO:0007669"/>
    <property type="project" value="UniProtKB-ARBA"/>
</dbReference>
<dbReference type="Gene3D" id="3.40.5.90">
    <property type="entry name" value="CDGSH iron-sulfur domain, mitoNEET-type"/>
    <property type="match status" value="1"/>
</dbReference>
<dbReference type="OrthoDB" id="9795032at2"/>
<gene>
    <name evidence="5" type="ORF">Lgee_1610</name>
</gene>
<dbReference type="InterPro" id="IPR052950">
    <property type="entry name" value="CISD"/>
</dbReference>
<dbReference type="SMART" id="SM00704">
    <property type="entry name" value="ZnF_CDGSH"/>
    <property type="match status" value="1"/>
</dbReference>
<evidence type="ECO:0000256" key="2">
    <source>
        <dbReference type="ARBA" id="ARBA00022723"/>
    </source>
</evidence>
<dbReference type="PANTHER" id="PTHR46491">
    <property type="entry name" value="CDGSH IRON SULFUR DOMAIN PROTEIN HOMOLOG"/>
    <property type="match status" value="1"/>
</dbReference>
<name>A0A0W0TSZ5_9GAMM</name>
<keyword evidence="4" id="KW-0411">Iron-sulfur</keyword>
<sequence>MDEEYCRLRPVALEVQAGECYRWCGCGKSELPPLCDREDCTQSLDYVAPVSETALFCGCKATNSPPLCDGSHGPLLVALMRRRLDQG</sequence>
<dbReference type="GO" id="GO:0051537">
    <property type="term" value="F:2 iron, 2 sulfur cluster binding"/>
    <property type="evidence" value="ECO:0007669"/>
    <property type="project" value="UniProtKB-KW"/>
</dbReference>
<keyword evidence="6" id="KW-1185">Reference proteome</keyword>